<accession>A0A6A4ML08</accession>
<dbReference type="InterPro" id="IPR052657">
    <property type="entry name" value="PDP_family_Arabidopsis"/>
</dbReference>
<feature type="compositionally biased region" description="Basic and acidic residues" evidence="1">
    <location>
        <begin position="904"/>
        <end position="922"/>
    </location>
</feature>
<feature type="region of interest" description="Disordered" evidence="1">
    <location>
        <begin position="535"/>
        <end position="712"/>
    </location>
</feature>
<gene>
    <name evidence="3" type="ORF">C3L33_01607</name>
</gene>
<dbReference type="Pfam" id="PF00855">
    <property type="entry name" value="PWWP"/>
    <property type="match status" value="1"/>
</dbReference>
<dbReference type="Proteomes" id="UP000428333">
    <property type="component" value="Linkage Group LG01"/>
</dbReference>
<feature type="compositionally biased region" description="Basic residues" evidence="1">
    <location>
        <begin position="626"/>
        <end position="635"/>
    </location>
</feature>
<feature type="region of interest" description="Disordered" evidence="1">
    <location>
        <begin position="876"/>
        <end position="937"/>
    </location>
</feature>
<proteinExistence type="predicted"/>
<feature type="region of interest" description="Disordered" evidence="1">
    <location>
        <begin position="187"/>
        <end position="245"/>
    </location>
</feature>
<evidence type="ECO:0000313" key="3">
    <source>
        <dbReference type="EMBL" id="KAE9466477.1"/>
    </source>
</evidence>
<feature type="compositionally biased region" description="Basic and acidic residues" evidence="1">
    <location>
        <begin position="541"/>
        <end position="550"/>
    </location>
</feature>
<dbReference type="PANTHER" id="PTHR10688:SF3">
    <property type="entry name" value="PWWP DOMAIN-CONTAINING PROTEIN 6"/>
    <property type="match status" value="1"/>
</dbReference>
<dbReference type="InterPro" id="IPR000313">
    <property type="entry name" value="PWWP_dom"/>
</dbReference>
<dbReference type="Gene3D" id="2.30.30.140">
    <property type="match status" value="1"/>
</dbReference>
<evidence type="ECO:0000259" key="2">
    <source>
        <dbReference type="PROSITE" id="PS50812"/>
    </source>
</evidence>
<protein>
    <recommendedName>
        <fullName evidence="2">PWWP domain-containing protein</fullName>
    </recommendedName>
</protein>
<dbReference type="AlphaFoldDB" id="A0A6A4ML08"/>
<feature type="compositionally biased region" description="Basic and acidic residues" evidence="1">
    <location>
        <begin position="642"/>
        <end position="655"/>
    </location>
</feature>
<dbReference type="PANTHER" id="PTHR10688">
    <property type="entry name" value="PWWP DOMAIN-CONTAINING PROTEIN"/>
    <property type="match status" value="1"/>
</dbReference>
<evidence type="ECO:0000313" key="4">
    <source>
        <dbReference type="Proteomes" id="UP000428333"/>
    </source>
</evidence>
<feature type="non-terminal residue" evidence="3">
    <location>
        <position position="1"/>
    </location>
</feature>
<reference evidence="3 4" key="1">
    <citation type="journal article" date="2019" name="Genome Biol. Evol.">
        <title>The Rhododendron genome and chromosomal organization provide insight into shared whole-genome duplications across the heath family (Ericaceae).</title>
        <authorList>
            <person name="Soza V.L."/>
            <person name="Lindsley D."/>
            <person name="Waalkes A."/>
            <person name="Ramage E."/>
            <person name="Patwardhan R.P."/>
            <person name="Burton J.N."/>
            <person name="Adey A."/>
            <person name="Kumar A."/>
            <person name="Qiu R."/>
            <person name="Shendure J."/>
            <person name="Hall B."/>
        </authorList>
    </citation>
    <scope>NUCLEOTIDE SEQUENCE [LARGE SCALE GENOMIC DNA]</scope>
    <source>
        <strain evidence="3">RSF 1966-606</strain>
    </source>
</reference>
<dbReference type="PROSITE" id="PS50812">
    <property type="entry name" value="PWWP"/>
    <property type="match status" value="1"/>
</dbReference>
<feature type="region of interest" description="Disordered" evidence="1">
    <location>
        <begin position="1"/>
        <end position="20"/>
    </location>
</feature>
<keyword evidence="4" id="KW-1185">Reference proteome</keyword>
<dbReference type="EMBL" id="QEFC01000088">
    <property type="protein sequence ID" value="KAE9466477.1"/>
    <property type="molecule type" value="Genomic_DNA"/>
</dbReference>
<sequence>MGTEERETLTETLESAVEAQENGARVCVQKMGTEERETLSETLESAVEARENGARVSVPKMGTEEAETLTETLESAVQAQENEARVSFDGVEGVKDDVYVGGDGGVVIEARVVETEICVEKSFVSTNGGDGGFIGDAKETGGAAVEGLSNGDSTLMNGDGSYEEMGLNQNGVSVGVEVHGSLDSVNEKGENCGYVDNKGSVAENEGTPDEEVMKIPGSEGNGKFNASHNEEENNGEGEEDVGDEEHEYSVGDFVWGKIRSHPWWPGRIYDPTDASEYARKYSQGGKLLVAYFGDESFSWCSPSQLKPFAEDFEEMSGQSNSKSFVNAVQNAVDEIRKLVEFKMTCYCISDKDRVGFERDVVMNAGIKEGVLVPDCDVNKLLIFLNGQSELLSTLRSIAKGVSNTSLPEFTVLRNCLAAFYRAKGGHKLPLFYEPVSIEGLEDKSRTVGVTDVKDFSGVVQVPFGGPVEEVWISSPMHPGLGQADQSLLQKCSGLMDDKLYERRKKKAVAELIEEDMVVKPDNEMGSLVKDVTTPGKLVKTSGKEKGKSSDEVVSQDGVDLSSPSGKKRGRRKKSETEGSVKSQENKVRRAKNGGGEGEEESKDGVSSVGNEDTDAKEETEKGLVSVRKRARRKKAGTQGSEKPAEKEVESAKSGDAEGDNALSVGKDNSIPKEETEKGLASRERKKSRYLSPPFAGLKKGGRNSSTKKDSLDAEFEKIAKVARVGERMISAAGQIIGSPSFTSLKRGVRNSSTEKDSVDAESEKIAKVARIGERMISAAGQLIGSPPVVNCSDETKVDSVAISTPNPPREDQKKIIDTVKLNADTKEVVTEVRSAATNPLQLKEKSAVDIFLEFISEFRSALYLNGSKYKIFHRGQPGRKRKLLSSGHDTQIPESKTPRKRYGKKEQELPGVKKLEKDGGELRKKRKKETVDNKKDGEGAAMPVTLMVTFPSGFSLPSRNDLKAVFSKFGALNEKETEVLYNCSCAMVVFVKSSDAEEAFNASMKESPFGPAKVSYRLRYSLDGYEKVASPSYKEGGENPVDDASRVLFTVKEKLELMTSMLEKSDGNMLPEDQSKLEVEMKGLLEVVNTVT</sequence>
<feature type="compositionally biased region" description="Basic and acidic residues" evidence="1">
    <location>
        <begin position="574"/>
        <end position="587"/>
    </location>
</feature>
<name>A0A6A4ML08_9ERIC</name>
<feature type="compositionally biased region" description="Basic and acidic residues" evidence="1">
    <location>
        <begin position="669"/>
        <end position="682"/>
    </location>
</feature>
<dbReference type="SUPFAM" id="SSF63748">
    <property type="entry name" value="Tudor/PWWP/MBT"/>
    <property type="match status" value="1"/>
</dbReference>
<feature type="domain" description="PWWP" evidence="2">
    <location>
        <begin position="250"/>
        <end position="311"/>
    </location>
</feature>
<organism evidence="3 4">
    <name type="scientific">Rhododendron williamsianum</name>
    <dbReference type="NCBI Taxonomy" id="262921"/>
    <lineage>
        <taxon>Eukaryota</taxon>
        <taxon>Viridiplantae</taxon>
        <taxon>Streptophyta</taxon>
        <taxon>Embryophyta</taxon>
        <taxon>Tracheophyta</taxon>
        <taxon>Spermatophyta</taxon>
        <taxon>Magnoliopsida</taxon>
        <taxon>eudicotyledons</taxon>
        <taxon>Gunneridae</taxon>
        <taxon>Pentapetalae</taxon>
        <taxon>asterids</taxon>
        <taxon>Ericales</taxon>
        <taxon>Ericaceae</taxon>
        <taxon>Ericoideae</taxon>
        <taxon>Rhodoreae</taxon>
        <taxon>Rhododendron</taxon>
    </lineage>
</organism>
<comment type="caution">
    <text evidence="3">The sequence shown here is derived from an EMBL/GenBank/DDBJ whole genome shotgun (WGS) entry which is preliminary data.</text>
</comment>
<evidence type="ECO:0000256" key="1">
    <source>
        <dbReference type="SAM" id="MobiDB-lite"/>
    </source>
</evidence>
<dbReference type="SMART" id="SM00293">
    <property type="entry name" value="PWWP"/>
    <property type="match status" value="1"/>
</dbReference>
<feature type="compositionally biased region" description="Acidic residues" evidence="1">
    <location>
        <begin position="232"/>
        <end position="245"/>
    </location>
</feature>
<dbReference type="OrthoDB" id="62853at2759"/>
<dbReference type="CDD" id="cd05162">
    <property type="entry name" value="PWWP"/>
    <property type="match status" value="1"/>
</dbReference>